<evidence type="ECO:0000256" key="1">
    <source>
        <dbReference type="PROSITE-ProRule" id="PRU00339"/>
    </source>
</evidence>
<keyword evidence="4" id="KW-1185">Reference proteome</keyword>
<reference evidence="3 4" key="1">
    <citation type="submission" date="2016-12" db="EMBL/GenBank/DDBJ databases">
        <title>The genomes of Aspergillus section Nigri reveals drivers in fungal speciation.</title>
        <authorList>
            <consortium name="DOE Joint Genome Institute"/>
            <person name="Vesth T.C."/>
            <person name="Nybo J."/>
            <person name="Theobald S."/>
            <person name="Brandl J."/>
            <person name="Frisvad J.C."/>
            <person name="Nielsen K.F."/>
            <person name="Lyhne E.K."/>
            <person name="Kogle M.E."/>
            <person name="Kuo A."/>
            <person name="Riley R."/>
            <person name="Clum A."/>
            <person name="Nolan M."/>
            <person name="Lipzen A."/>
            <person name="Salamov A."/>
            <person name="Henrissat B."/>
            <person name="Wiebenga A."/>
            <person name="De Vries R.P."/>
            <person name="Grigoriev I.V."/>
            <person name="Mortensen U.H."/>
            <person name="Andersen M.R."/>
            <person name="Baker S.E."/>
        </authorList>
    </citation>
    <scope>NUCLEOTIDE SEQUENCE [LARGE SCALE GENOMIC DNA]</scope>
    <source>
        <strain evidence="3 4">CBS 115572</strain>
    </source>
</reference>
<keyword evidence="1" id="KW-0802">TPR repeat</keyword>
<dbReference type="STRING" id="1450535.A0A317V747"/>
<dbReference type="Gene3D" id="1.25.40.10">
    <property type="entry name" value="Tetratricopeptide repeat domain"/>
    <property type="match status" value="1"/>
</dbReference>
<dbReference type="Pfam" id="PF13176">
    <property type="entry name" value="TPR_7"/>
    <property type="match status" value="1"/>
</dbReference>
<comment type="caution">
    <text evidence="3">The sequence shown here is derived from an EMBL/GenBank/DDBJ whole genome shotgun (WGS) entry which is preliminary data.</text>
</comment>
<feature type="region of interest" description="Disordered" evidence="2">
    <location>
        <begin position="119"/>
        <end position="152"/>
    </location>
</feature>
<accession>A0A317V747</accession>
<organism evidence="3 4">
    <name type="scientific">Aspergillus sclerotioniger CBS 115572</name>
    <dbReference type="NCBI Taxonomy" id="1450535"/>
    <lineage>
        <taxon>Eukaryota</taxon>
        <taxon>Fungi</taxon>
        <taxon>Dikarya</taxon>
        <taxon>Ascomycota</taxon>
        <taxon>Pezizomycotina</taxon>
        <taxon>Eurotiomycetes</taxon>
        <taxon>Eurotiomycetidae</taxon>
        <taxon>Eurotiales</taxon>
        <taxon>Aspergillaceae</taxon>
        <taxon>Aspergillus</taxon>
        <taxon>Aspergillus subgen. Circumdati</taxon>
    </lineage>
</organism>
<evidence type="ECO:0000313" key="3">
    <source>
        <dbReference type="EMBL" id="PWY67960.1"/>
    </source>
</evidence>
<feature type="region of interest" description="Disordered" evidence="2">
    <location>
        <begin position="1"/>
        <end position="21"/>
    </location>
</feature>
<dbReference type="PANTHER" id="PTHR45588:SF1">
    <property type="entry name" value="WW DOMAIN-CONTAINING PROTEIN"/>
    <property type="match status" value="1"/>
</dbReference>
<feature type="repeat" description="TPR" evidence="1">
    <location>
        <begin position="26"/>
        <end position="59"/>
    </location>
</feature>
<dbReference type="GeneID" id="37115040"/>
<dbReference type="InterPro" id="IPR011990">
    <property type="entry name" value="TPR-like_helical_dom_sf"/>
</dbReference>
<dbReference type="AlphaFoldDB" id="A0A317V747"/>
<name>A0A317V747_9EURO</name>
<feature type="compositionally biased region" description="Pro residues" evidence="2">
    <location>
        <begin position="120"/>
        <end position="132"/>
    </location>
</feature>
<gene>
    <name evidence="3" type="ORF">BO94DRAFT_540327</name>
</gene>
<dbReference type="PANTHER" id="PTHR45588">
    <property type="entry name" value="TPR DOMAIN-CONTAINING PROTEIN"/>
    <property type="match status" value="1"/>
</dbReference>
<dbReference type="RefSeq" id="XP_025462009.1">
    <property type="nucleotide sequence ID" value="XM_025612897.1"/>
</dbReference>
<dbReference type="SUPFAM" id="SSF48452">
    <property type="entry name" value="TPR-like"/>
    <property type="match status" value="1"/>
</dbReference>
<sequence length="536" mass="59315">MTKPPILPNLQPRPLHHPISTTSPTAQEWFNRGLLWTYGFNHEEALRCFQQAAHHDPTCTMAHWGIAYAIGPSYNKQWAFFDPSDLHTSIHTAHAALTTPTSPTATPIETSLKTALLSRFPPPNAIPTPTPKKPSLWDLDTGSPSGPHTTEARSLLEHHLSTPEGHSHPALCHLYIHLMEMTTTPDLALPAANRLRTLMPDASHMLHMPTHIDMAVGDYPQAIKSSQEAIEADDRFFALNQTRIPTGEEGGGGGGALYIAYRVHNIMTKLYCASISGRMGDALSAAGKLEDVIDHRVLGMKSPVMADWTEGFLGMVGHVFVRFGRWGDVLDLHLPGERDEDGVYCCKRANLLYARGIALSALGRVEEAETTREEFEKARDRVPPSRFNNVPVRQREVLAIASAMLEGEVEYRKGNMERAFELLRHGVELEDGLAYCDPPAWTQPVRHALGGLLLEQGRVEEAEQVFREDLGLAEGFPRRKARLDNVWGLHGLYECLVRGGKVEEASRVKVVRDGAMKEADVPIVTSCYCRLGVGCC</sequence>
<dbReference type="PROSITE" id="PS50005">
    <property type="entry name" value="TPR"/>
    <property type="match status" value="1"/>
</dbReference>
<protein>
    <submittedName>
        <fullName evidence="3">TPR-like protein</fullName>
    </submittedName>
</protein>
<dbReference type="InterPro" id="IPR019734">
    <property type="entry name" value="TPR_rpt"/>
</dbReference>
<proteinExistence type="predicted"/>
<dbReference type="Proteomes" id="UP000246702">
    <property type="component" value="Unassembled WGS sequence"/>
</dbReference>
<dbReference type="EMBL" id="MSFK01000046">
    <property type="protein sequence ID" value="PWY67960.1"/>
    <property type="molecule type" value="Genomic_DNA"/>
</dbReference>
<evidence type="ECO:0000313" key="4">
    <source>
        <dbReference type="Proteomes" id="UP000246702"/>
    </source>
</evidence>
<dbReference type="SMART" id="SM00028">
    <property type="entry name" value="TPR"/>
    <property type="match status" value="2"/>
</dbReference>
<evidence type="ECO:0000256" key="2">
    <source>
        <dbReference type="SAM" id="MobiDB-lite"/>
    </source>
</evidence>
<dbReference type="OrthoDB" id="414774at2759"/>